<keyword evidence="4 7" id="KW-1133">Transmembrane helix</keyword>
<evidence type="ECO:0000256" key="6">
    <source>
        <dbReference type="SAM" id="MobiDB-lite"/>
    </source>
</evidence>
<comment type="subcellular location">
    <subcellularLocation>
        <location evidence="1">Cell membrane</location>
        <topology evidence="1">Multi-pass membrane protein</topology>
    </subcellularLocation>
</comment>
<keyword evidence="10" id="KW-1185">Reference proteome</keyword>
<evidence type="ECO:0000313" key="10">
    <source>
        <dbReference type="Proteomes" id="UP000321196"/>
    </source>
</evidence>
<accession>A0A5C8HTJ8</accession>
<dbReference type="EMBL" id="VRSW01000001">
    <property type="protein sequence ID" value="TXK06361.1"/>
    <property type="molecule type" value="Genomic_DNA"/>
</dbReference>
<dbReference type="InterPro" id="IPR027379">
    <property type="entry name" value="CLS_N"/>
</dbReference>
<evidence type="ECO:0000256" key="3">
    <source>
        <dbReference type="ARBA" id="ARBA00022692"/>
    </source>
</evidence>
<dbReference type="GO" id="GO:0005886">
    <property type="term" value="C:plasma membrane"/>
    <property type="evidence" value="ECO:0007669"/>
    <property type="project" value="UniProtKB-SubCell"/>
</dbReference>
<evidence type="ECO:0000256" key="4">
    <source>
        <dbReference type="ARBA" id="ARBA00022989"/>
    </source>
</evidence>
<evidence type="ECO:0000313" key="9">
    <source>
        <dbReference type="EMBL" id="TXK06361.1"/>
    </source>
</evidence>
<feature type="transmembrane region" description="Helical" evidence="7">
    <location>
        <begin position="38"/>
        <end position="56"/>
    </location>
</feature>
<dbReference type="RefSeq" id="WP_147825166.1">
    <property type="nucleotide sequence ID" value="NZ_BAAARG010000001.1"/>
</dbReference>
<comment type="caution">
    <text evidence="9">The sequence shown here is derived from an EMBL/GenBank/DDBJ whole genome shotgun (WGS) entry which is preliminary data.</text>
</comment>
<feature type="region of interest" description="Disordered" evidence="6">
    <location>
        <begin position="96"/>
        <end position="139"/>
    </location>
</feature>
<feature type="domain" description="Cardiolipin synthase N-terminal" evidence="8">
    <location>
        <begin position="13"/>
        <end position="58"/>
    </location>
</feature>
<protein>
    <submittedName>
        <fullName evidence="9">PLDc_N domain-containing protein</fullName>
    </submittedName>
</protein>
<proteinExistence type="predicted"/>
<name>A0A5C8HTJ8_9MICO</name>
<dbReference type="AlphaFoldDB" id="A0A5C8HTJ8"/>
<organism evidence="9 10">
    <name type="scientific">Microbacterium mitrae</name>
    <dbReference type="NCBI Taxonomy" id="664640"/>
    <lineage>
        <taxon>Bacteria</taxon>
        <taxon>Bacillati</taxon>
        <taxon>Actinomycetota</taxon>
        <taxon>Actinomycetes</taxon>
        <taxon>Micrococcales</taxon>
        <taxon>Microbacteriaceae</taxon>
        <taxon>Microbacterium</taxon>
    </lineage>
</organism>
<evidence type="ECO:0000256" key="7">
    <source>
        <dbReference type="SAM" id="Phobius"/>
    </source>
</evidence>
<keyword evidence="3 7" id="KW-0812">Transmembrane</keyword>
<reference evidence="9 10" key="1">
    <citation type="submission" date="2019-08" db="EMBL/GenBank/DDBJ databases">
        <authorList>
            <person name="Dong K."/>
        </authorList>
    </citation>
    <scope>NUCLEOTIDE SEQUENCE [LARGE SCALE GENOMIC DNA]</scope>
    <source>
        <strain evidence="9 10">M4-8</strain>
    </source>
</reference>
<gene>
    <name evidence="9" type="ORF">FVP60_05235</name>
</gene>
<dbReference type="Proteomes" id="UP000321196">
    <property type="component" value="Unassembled WGS sequence"/>
</dbReference>
<evidence type="ECO:0000256" key="5">
    <source>
        <dbReference type="ARBA" id="ARBA00023136"/>
    </source>
</evidence>
<evidence type="ECO:0000256" key="2">
    <source>
        <dbReference type="ARBA" id="ARBA00022475"/>
    </source>
</evidence>
<keyword evidence="5 7" id="KW-0472">Membrane</keyword>
<evidence type="ECO:0000256" key="1">
    <source>
        <dbReference type="ARBA" id="ARBA00004651"/>
    </source>
</evidence>
<dbReference type="Pfam" id="PF13396">
    <property type="entry name" value="PLDc_N"/>
    <property type="match status" value="1"/>
</dbReference>
<sequence length="139" mass="15026">MRFLLIGIVIAVIFWVISIVDCAVQPENRHRGVGKKAWMAIVVLLPVIGGALWFAVGRTSKHAGRAPVAPDDNPEFLSTLGATYDQNERIRRIEEELARLDAEDTEAPTPKPDTKPQADPDLPVDGDDSAPRGSTGATS</sequence>
<dbReference type="OrthoDB" id="3298527at2"/>
<keyword evidence="2" id="KW-1003">Cell membrane</keyword>
<evidence type="ECO:0000259" key="8">
    <source>
        <dbReference type="Pfam" id="PF13396"/>
    </source>
</evidence>